<dbReference type="EMBL" id="LSRX01000434">
    <property type="protein sequence ID" value="OLP97399.1"/>
    <property type="molecule type" value="Genomic_DNA"/>
</dbReference>
<dbReference type="AlphaFoldDB" id="A0A1Q9DQE2"/>
<reference evidence="1 2" key="1">
    <citation type="submission" date="2016-02" db="EMBL/GenBank/DDBJ databases">
        <title>Genome analysis of coral dinoflagellate symbionts highlights evolutionary adaptations to a symbiotic lifestyle.</title>
        <authorList>
            <person name="Aranda M."/>
            <person name="Li Y."/>
            <person name="Liew Y.J."/>
            <person name="Baumgarten S."/>
            <person name="Simakov O."/>
            <person name="Wilson M."/>
            <person name="Piel J."/>
            <person name="Ashoor H."/>
            <person name="Bougouffa S."/>
            <person name="Bajic V.B."/>
            <person name="Ryu T."/>
            <person name="Ravasi T."/>
            <person name="Bayer T."/>
            <person name="Micklem G."/>
            <person name="Kim H."/>
            <person name="Bhak J."/>
            <person name="Lajeunesse T.C."/>
            <person name="Voolstra C.R."/>
        </authorList>
    </citation>
    <scope>NUCLEOTIDE SEQUENCE [LARGE SCALE GENOMIC DNA]</scope>
    <source>
        <strain evidence="1 2">CCMP2467</strain>
    </source>
</reference>
<keyword evidence="2" id="KW-1185">Reference proteome</keyword>
<accession>A0A1Q9DQE2</accession>
<dbReference type="OrthoDB" id="414929at2759"/>
<sequence length="355" mass="39111">MAAPSLPTIPEVQYENLTGEHLAADLPPVLTGRTVDEIKNEGRTDLVRLATGETFVRPTAFTRVIPDTAGVLVVNAGNDGPDESQNGNLAVDAAIGIRPRPSTAPSVAAATVSTATGKGVGKNGTPAEALHVMNGMLVHYRLSRILQRLDEFVTTDSHVECDKIVVEAAVIADRLYNAQVGLAEAVYRRVEEWQDADLSMTRAERMFLTKGNWHIEWKYSPNAKENVTHDLVNVYDWVMLPASVGEKFYQNGVIDLSQFPGHQLNGSFNALSAMRKTVQWFLSKMEAHRQWVEASNGKMKLDNYFNRQFTDHISTQNGVPDTTEVPSGVANVPKKWIWTVPEASLKSGHHQNALE</sequence>
<organism evidence="1 2">
    <name type="scientific">Symbiodinium microadriaticum</name>
    <name type="common">Dinoflagellate</name>
    <name type="synonym">Zooxanthella microadriatica</name>
    <dbReference type="NCBI Taxonomy" id="2951"/>
    <lineage>
        <taxon>Eukaryota</taxon>
        <taxon>Sar</taxon>
        <taxon>Alveolata</taxon>
        <taxon>Dinophyceae</taxon>
        <taxon>Suessiales</taxon>
        <taxon>Symbiodiniaceae</taxon>
        <taxon>Symbiodinium</taxon>
    </lineage>
</organism>
<evidence type="ECO:0000313" key="2">
    <source>
        <dbReference type="Proteomes" id="UP000186817"/>
    </source>
</evidence>
<gene>
    <name evidence="1" type="ORF">AK812_SmicGene20276</name>
</gene>
<protein>
    <submittedName>
        <fullName evidence="1">Uncharacterized protein</fullName>
    </submittedName>
</protein>
<name>A0A1Q9DQE2_SYMMI</name>
<dbReference type="Proteomes" id="UP000186817">
    <property type="component" value="Unassembled WGS sequence"/>
</dbReference>
<comment type="caution">
    <text evidence="1">The sequence shown here is derived from an EMBL/GenBank/DDBJ whole genome shotgun (WGS) entry which is preliminary data.</text>
</comment>
<proteinExistence type="predicted"/>
<evidence type="ECO:0000313" key="1">
    <source>
        <dbReference type="EMBL" id="OLP97399.1"/>
    </source>
</evidence>